<sequence>MCRAVKTGGPACLGPALTGFGLYRAGSKSPVDKTGLKYTTRARPYTGRGLNGCTVIPDKREMDWQVYLNHT</sequence>
<dbReference type="EnsemblPlants" id="AES96135">
    <property type="protein sequence ID" value="AES96135"/>
    <property type="gene ID" value="MTR_5g033660"/>
</dbReference>
<keyword evidence="3" id="KW-1185">Reference proteome</keyword>
<evidence type="ECO:0000313" key="3">
    <source>
        <dbReference type="Proteomes" id="UP000002051"/>
    </source>
</evidence>
<reference evidence="1 3" key="1">
    <citation type="journal article" date="2011" name="Nature">
        <title>The Medicago genome provides insight into the evolution of rhizobial symbioses.</title>
        <authorList>
            <person name="Young N.D."/>
            <person name="Debelle F."/>
            <person name="Oldroyd G.E."/>
            <person name="Geurts R."/>
            <person name="Cannon S.B."/>
            <person name="Udvardi M.K."/>
            <person name="Benedito V.A."/>
            <person name="Mayer K.F."/>
            <person name="Gouzy J."/>
            <person name="Schoof H."/>
            <person name="Van de Peer Y."/>
            <person name="Proost S."/>
            <person name="Cook D.R."/>
            <person name="Meyers B.C."/>
            <person name="Spannagl M."/>
            <person name="Cheung F."/>
            <person name="De Mita S."/>
            <person name="Krishnakumar V."/>
            <person name="Gundlach H."/>
            <person name="Zhou S."/>
            <person name="Mudge J."/>
            <person name="Bharti A.K."/>
            <person name="Murray J.D."/>
            <person name="Naoumkina M.A."/>
            <person name="Rosen B."/>
            <person name="Silverstein K.A."/>
            <person name="Tang H."/>
            <person name="Rombauts S."/>
            <person name="Zhao P.X."/>
            <person name="Zhou P."/>
            <person name="Barbe V."/>
            <person name="Bardou P."/>
            <person name="Bechner M."/>
            <person name="Bellec A."/>
            <person name="Berger A."/>
            <person name="Berges H."/>
            <person name="Bidwell S."/>
            <person name="Bisseling T."/>
            <person name="Choisne N."/>
            <person name="Couloux A."/>
            <person name="Denny R."/>
            <person name="Deshpande S."/>
            <person name="Dai X."/>
            <person name="Doyle J.J."/>
            <person name="Dudez A.M."/>
            <person name="Farmer A.D."/>
            <person name="Fouteau S."/>
            <person name="Franken C."/>
            <person name="Gibelin C."/>
            <person name="Gish J."/>
            <person name="Goldstein S."/>
            <person name="Gonzalez A.J."/>
            <person name="Green P.J."/>
            <person name="Hallab A."/>
            <person name="Hartog M."/>
            <person name="Hua A."/>
            <person name="Humphray S.J."/>
            <person name="Jeong D.H."/>
            <person name="Jing Y."/>
            <person name="Jocker A."/>
            <person name="Kenton S.M."/>
            <person name="Kim D.J."/>
            <person name="Klee K."/>
            <person name="Lai H."/>
            <person name="Lang C."/>
            <person name="Lin S."/>
            <person name="Macmil S.L."/>
            <person name="Magdelenat G."/>
            <person name="Matthews L."/>
            <person name="McCorrison J."/>
            <person name="Monaghan E.L."/>
            <person name="Mun J.H."/>
            <person name="Najar F.Z."/>
            <person name="Nicholson C."/>
            <person name="Noirot C."/>
            <person name="O'Bleness M."/>
            <person name="Paule C.R."/>
            <person name="Poulain J."/>
            <person name="Prion F."/>
            <person name="Qin B."/>
            <person name="Qu C."/>
            <person name="Retzel E.F."/>
            <person name="Riddle C."/>
            <person name="Sallet E."/>
            <person name="Samain S."/>
            <person name="Samson N."/>
            <person name="Sanders I."/>
            <person name="Saurat O."/>
            <person name="Scarpelli C."/>
            <person name="Schiex T."/>
            <person name="Segurens B."/>
            <person name="Severin A.J."/>
            <person name="Sherrier D.J."/>
            <person name="Shi R."/>
            <person name="Sims S."/>
            <person name="Singer S.R."/>
            <person name="Sinharoy S."/>
            <person name="Sterck L."/>
            <person name="Viollet A."/>
            <person name="Wang B.B."/>
            <person name="Wang K."/>
            <person name="Wang M."/>
            <person name="Wang X."/>
            <person name="Warfsmann J."/>
            <person name="Weissenbach J."/>
            <person name="White D.D."/>
            <person name="White J.D."/>
            <person name="Wiley G.B."/>
            <person name="Wincker P."/>
            <person name="Xing Y."/>
            <person name="Yang L."/>
            <person name="Yao Z."/>
            <person name="Ying F."/>
            <person name="Zhai J."/>
            <person name="Zhou L."/>
            <person name="Zuber A."/>
            <person name="Denarie J."/>
            <person name="Dixon R.A."/>
            <person name="May G.D."/>
            <person name="Schwartz D.C."/>
            <person name="Rogers J."/>
            <person name="Quetier F."/>
            <person name="Town C.D."/>
            <person name="Roe B.A."/>
        </authorList>
    </citation>
    <scope>NUCLEOTIDE SEQUENCE [LARGE SCALE GENOMIC DNA]</scope>
    <source>
        <strain evidence="1">A17</strain>
        <strain evidence="2 3">cv. Jemalong A17</strain>
    </source>
</reference>
<dbReference type="HOGENOM" id="CLU_2743833_0_0_1"/>
<dbReference type="EMBL" id="CM001221">
    <property type="protein sequence ID" value="AES96135.1"/>
    <property type="molecule type" value="Genomic_DNA"/>
</dbReference>
<dbReference type="PaxDb" id="3880-AES96135"/>
<gene>
    <name evidence="1" type="ordered locus">MTR_5g033660</name>
</gene>
<organism evidence="1 3">
    <name type="scientific">Medicago truncatula</name>
    <name type="common">Barrel medic</name>
    <name type="synonym">Medicago tribuloides</name>
    <dbReference type="NCBI Taxonomy" id="3880"/>
    <lineage>
        <taxon>Eukaryota</taxon>
        <taxon>Viridiplantae</taxon>
        <taxon>Streptophyta</taxon>
        <taxon>Embryophyta</taxon>
        <taxon>Tracheophyta</taxon>
        <taxon>Spermatophyta</taxon>
        <taxon>Magnoliopsida</taxon>
        <taxon>eudicotyledons</taxon>
        <taxon>Gunneridae</taxon>
        <taxon>Pentapetalae</taxon>
        <taxon>rosids</taxon>
        <taxon>fabids</taxon>
        <taxon>Fabales</taxon>
        <taxon>Fabaceae</taxon>
        <taxon>Papilionoideae</taxon>
        <taxon>50 kb inversion clade</taxon>
        <taxon>NPAAA clade</taxon>
        <taxon>Hologalegina</taxon>
        <taxon>IRL clade</taxon>
        <taxon>Trifolieae</taxon>
        <taxon>Medicago</taxon>
    </lineage>
</organism>
<reference evidence="1 3" key="2">
    <citation type="journal article" date="2014" name="BMC Genomics">
        <title>An improved genome release (version Mt4.0) for the model legume Medicago truncatula.</title>
        <authorList>
            <person name="Tang H."/>
            <person name="Krishnakumar V."/>
            <person name="Bidwell S."/>
            <person name="Rosen B."/>
            <person name="Chan A."/>
            <person name="Zhou S."/>
            <person name="Gentzbittel L."/>
            <person name="Childs K.L."/>
            <person name="Yandell M."/>
            <person name="Gundlach H."/>
            <person name="Mayer K.F."/>
            <person name="Schwartz D.C."/>
            <person name="Town C.D."/>
        </authorList>
    </citation>
    <scope>GENOME REANNOTATION</scope>
    <source>
        <strain evidence="2 3">cv. Jemalong A17</strain>
    </source>
</reference>
<dbReference type="Proteomes" id="UP000002051">
    <property type="component" value="Chromosome 5"/>
</dbReference>
<dbReference type="AlphaFoldDB" id="G7K054"/>
<proteinExistence type="predicted"/>
<protein>
    <submittedName>
        <fullName evidence="1 2">Uncharacterized protein</fullName>
    </submittedName>
</protein>
<reference evidence="2" key="3">
    <citation type="submission" date="2015-04" db="UniProtKB">
        <authorList>
            <consortium name="EnsemblPlants"/>
        </authorList>
    </citation>
    <scope>IDENTIFICATION</scope>
    <source>
        <strain evidence="2">cv. Jemalong A17</strain>
    </source>
</reference>
<dbReference type="OMA" id="DKREMDW"/>
<name>G7K054_MEDTR</name>
<accession>G7K054</accession>
<evidence type="ECO:0000313" key="1">
    <source>
        <dbReference type="EMBL" id="AES96135.1"/>
    </source>
</evidence>
<evidence type="ECO:0000313" key="2">
    <source>
        <dbReference type="EnsemblPlants" id="AES96135"/>
    </source>
</evidence>